<keyword evidence="3 7" id="KW-0863">Zinc-finger</keyword>
<evidence type="ECO:0000256" key="1">
    <source>
        <dbReference type="ARBA" id="ARBA00004123"/>
    </source>
</evidence>
<evidence type="ECO:0000256" key="3">
    <source>
        <dbReference type="ARBA" id="ARBA00022771"/>
    </source>
</evidence>
<dbReference type="Gene3D" id="1.10.150.50">
    <property type="entry name" value="Transcription Factor, Ets-1"/>
    <property type="match status" value="1"/>
</dbReference>
<dbReference type="InterPro" id="IPR050548">
    <property type="entry name" value="PcG_chromatin_remod_factors"/>
</dbReference>
<evidence type="ECO:0000313" key="11">
    <source>
        <dbReference type="EMBL" id="KAG7168511.1"/>
    </source>
</evidence>
<dbReference type="EMBL" id="JAHLQT010020073">
    <property type="protein sequence ID" value="KAG7168511.1"/>
    <property type="molecule type" value="Genomic_DNA"/>
</dbReference>
<feature type="region of interest" description="Disordered" evidence="8">
    <location>
        <begin position="633"/>
        <end position="673"/>
    </location>
</feature>
<keyword evidence="2" id="KW-0479">Metal-binding</keyword>
<dbReference type="InterPro" id="IPR013761">
    <property type="entry name" value="SAM/pointed_sf"/>
</dbReference>
<dbReference type="SMART" id="SM00454">
    <property type="entry name" value="SAM"/>
    <property type="match status" value="1"/>
</dbReference>
<organism evidence="11 12">
    <name type="scientific">Homarus americanus</name>
    <name type="common">American lobster</name>
    <dbReference type="NCBI Taxonomy" id="6706"/>
    <lineage>
        <taxon>Eukaryota</taxon>
        <taxon>Metazoa</taxon>
        <taxon>Ecdysozoa</taxon>
        <taxon>Arthropoda</taxon>
        <taxon>Crustacea</taxon>
        <taxon>Multicrustacea</taxon>
        <taxon>Malacostraca</taxon>
        <taxon>Eumalacostraca</taxon>
        <taxon>Eucarida</taxon>
        <taxon>Decapoda</taxon>
        <taxon>Pleocyemata</taxon>
        <taxon>Astacidea</taxon>
        <taxon>Nephropoidea</taxon>
        <taxon>Nephropidae</taxon>
        <taxon>Homarus</taxon>
    </lineage>
</organism>
<dbReference type="PANTHER" id="PTHR12247:SF138">
    <property type="entry name" value="POLYHOMEOTIC DISTAL, ISOFORM A-RELATED"/>
    <property type="match status" value="1"/>
</dbReference>
<comment type="subcellular location">
    <subcellularLocation>
        <location evidence="1">Nucleus</location>
    </subcellularLocation>
</comment>
<keyword evidence="6" id="KW-0539">Nucleus</keyword>
<dbReference type="InterPro" id="IPR038603">
    <property type="entry name" value="Znf_FCS_sf"/>
</dbReference>
<feature type="compositionally biased region" description="Basic and acidic residues" evidence="8">
    <location>
        <begin position="645"/>
        <end position="661"/>
    </location>
</feature>
<feature type="domain" description="SAM" evidence="9">
    <location>
        <begin position="780"/>
        <end position="844"/>
    </location>
</feature>
<gene>
    <name evidence="11" type="primary">PHC2-L</name>
    <name evidence="11" type="ORF">Hamer_G002593</name>
</gene>
<keyword evidence="4" id="KW-0862">Zinc</keyword>
<dbReference type="GO" id="GO:0045892">
    <property type="term" value="P:negative regulation of DNA-templated transcription"/>
    <property type="evidence" value="ECO:0007669"/>
    <property type="project" value="TreeGrafter"/>
</dbReference>
<dbReference type="AlphaFoldDB" id="A0A8J5K3D1"/>
<dbReference type="Gene3D" id="3.30.60.160">
    <property type="match status" value="1"/>
</dbReference>
<evidence type="ECO:0000259" key="9">
    <source>
        <dbReference type="PROSITE" id="PS50105"/>
    </source>
</evidence>
<feature type="region of interest" description="Disordered" evidence="8">
    <location>
        <begin position="1"/>
        <end position="59"/>
    </location>
</feature>
<keyword evidence="5" id="KW-0238">DNA-binding</keyword>
<dbReference type="PROSITE" id="PS51024">
    <property type="entry name" value="ZF_FCS"/>
    <property type="match status" value="1"/>
</dbReference>
<accession>A0A8J5K3D1</accession>
<feature type="region of interest" description="Disordered" evidence="8">
    <location>
        <begin position="538"/>
        <end position="579"/>
    </location>
</feature>
<dbReference type="Proteomes" id="UP000747542">
    <property type="component" value="Unassembled WGS sequence"/>
</dbReference>
<evidence type="ECO:0000256" key="7">
    <source>
        <dbReference type="PROSITE-ProRule" id="PRU00367"/>
    </source>
</evidence>
<dbReference type="Pfam" id="PF00536">
    <property type="entry name" value="SAM_1"/>
    <property type="match status" value="1"/>
</dbReference>
<feature type="domain" description="FCS-type" evidence="10">
    <location>
        <begin position="666"/>
        <end position="700"/>
    </location>
</feature>
<evidence type="ECO:0000313" key="12">
    <source>
        <dbReference type="Proteomes" id="UP000747542"/>
    </source>
</evidence>
<evidence type="ECO:0000256" key="2">
    <source>
        <dbReference type="ARBA" id="ARBA00022723"/>
    </source>
</evidence>
<feature type="compositionally biased region" description="Basic and acidic residues" evidence="8">
    <location>
        <begin position="32"/>
        <end position="59"/>
    </location>
</feature>
<evidence type="ECO:0000256" key="4">
    <source>
        <dbReference type="ARBA" id="ARBA00022833"/>
    </source>
</evidence>
<keyword evidence="12" id="KW-1185">Reference proteome</keyword>
<dbReference type="Pfam" id="PF21319">
    <property type="entry name" value="zf-FCS_1"/>
    <property type="match status" value="1"/>
</dbReference>
<dbReference type="InterPro" id="IPR001660">
    <property type="entry name" value="SAM"/>
</dbReference>
<evidence type="ECO:0000259" key="10">
    <source>
        <dbReference type="PROSITE" id="PS51024"/>
    </source>
</evidence>
<proteinExistence type="predicted"/>
<feature type="region of interest" description="Disordered" evidence="8">
    <location>
        <begin position="715"/>
        <end position="735"/>
    </location>
</feature>
<dbReference type="GO" id="GO:0003677">
    <property type="term" value="F:DNA binding"/>
    <property type="evidence" value="ECO:0007669"/>
    <property type="project" value="UniProtKB-KW"/>
</dbReference>
<name>A0A8J5K3D1_HOMAM</name>
<feature type="compositionally biased region" description="Basic and acidic residues" evidence="8">
    <location>
        <begin position="11"/>
        <end position="24"/>
    </location>
</feature>
<evidence type="ECO:0000256" key="6">
    <source>
        <dbReference type="ARBA" id="ARBA00023242"/>
    </source>
</evidence>
<feature type="compositionally biased region" description="Polar residues" evidence="8">
    <location>
        <begin position="324"/>
        <end position="338"/>
    </location>
</feature>
<dbReference type="CDD" id="cd09577">
    <property type="entry name" value="SAM_Ph1_2_3"/>
    <property type="match status" value="1"/>
</dbReference>
<feature type="region of interest" description="Disordered" evidence="8">
    <location>
        <begin position="292"/>
        <end position="338"/>
    </location>
</feature>
<feature type="compositionally biased region" description="Basic and acidic residues" evidence="8">
    <location>
        <begin position="715"/>
        <end position="726"/>
    </location>
</feature>
<evidence type="ECO:0000256" key="5">
    <source>
        <dbReference type="ARBA" id="ARBA00023125"/>
    </source>
</evidence>
<dbReference type="GO" id="GO:0042393">
    <property type="term" value="F:histone binding"/>
    <property type="evidence" value="ECO:0007669"/>
    <property type="project" value="TreeGrafter"/>
</dbReference>
<reference evidence="11" key="1">
    <citation type="journal article" date="2021" name="Sci. Adv.">
        <title>The American lobster genome reveals insights on longevity, neural, and immune adaptations.</title>
        <authorList>
            <person name="Polinski J.M."/>
            <person name="Zimin A.V."/>
            <person name="Clark K.F."/>
            <person name="Kohn A.B."/>
            <person name="Sadowski N."/>
            <person name="Timp W."/>
            <person name="Ptitsyn A."/>
            <person name="Khanna P."/>
            <person name="Romanova D.Y."/>
            <person name="Williams P."/>
            <person name="Greenwood S.J."/>
            <person name="Moroz L.L."/>
            <person name="Walt D.R."/>
            <person name="Bodnar A.G."/>
        </authorList>
    </citation>
    <scope>NUCLEOTIDE SEQUENCE</scope>
    <source>
        <strain evidence="11">GMGI-L3</strain>
    </source>
</reference>
<feature type="compositionally biased region" description="Polar residues" evidence="8">
    <location>
        <begin position="292"/>
        <end position="305"/>
    </location>
</feature>
<evidence type="ECO:0000256" key="8">
    <source>
        <dbReference type="SAM" id="MobiDB-lite"/>
    </source>
</evidence>
<dbReference type="PANTHER" id="PTHR12247">
    <property type="entry name" value="POLYCOMB GROUP PROTEIN"/>
    <property type="match status" value="1"/>
</dbReference>
<dbReference type="GO" id="GO:0003682">
    <property type="term" value="F:chromatin binding"/>
    <property type="evidence" value="ECO:0007669"/>
    <property type="project" value="TreeGrafter"/>
</dbReference>
<dbReference type="SUPFAM" id="SSF47769">
    <property type="entry name" value="SAM/Pointed domain"/>
    <property type="match status" value="1"/>
</dbReference>
<dbReference type="GO" id="GO:0008270">
    <property type="term" value="F:zinc ion binding"/>
    <property type="evidence" value="ECO:0007669"/>
    <property type="project" value="UniProtKB-KW"/>
</dbReference>
<protein>
    <submittedName>
        <fullName evidence="11">Polyhomeotic-like protein 2-like</fullName>
    </submittedName>
</protein>
<sequence length="848" mass="90201">MKTTKEGMLIEGKEEKSGRLRRGEGEEEEEKESGRLRRGKGEEESGRLRRGGGEEEEKKVQVIQSGIPGGPYLQQLYQNAQGQLIMPSNLTLQTAAGMNTTPIQQNALNGLNQPLQVIAAGKPFQGQIAPHMLTATAGKAGVLQGGQGYSPAAIPTTGSQTLVIGQLPVGVISSQQHNILPAHSSAHKPTDMQKQGITWATPGTLHSPALLATQNQPIFIRGTQPGQENVFISSPQPQTMHTPNSMMQPLGSMQHTATQAPKPRAGMEMPANIQPKAPNMRPPILPSNPTQIRPGSSVSTQTAGQQLAPGPMTAPRAQNKVRGKNSSNRTPPTMANAPQMNTSQMTHNALANANAMAANGVTVNATTQVMQQTAVSPVPMSSSPVVSVPNSKVISQAPPMQAITSMAQAKAGVPMTPPTAPLPPAGQPPPGLPQLVRAKPQQQQQQCNTTIPQVSVAPSPPTLISTMAPISSTPPTLQVKPEIKTENNTAKKVNHITPMTTESNSTKKVNAVTSMPAQLSGTTTHMTQATMPQQVPAVPTMNGTPSSESGEVHDKAPQPTVNGTTHLVAPLPAATGPPKAMVKPQVLTHVIEGFVIHEASEPFPVSRSSLLTEISKPRPPNYTNTSIPVAAVTSSSAQPSVGGQAEKENLPDDEAARKKTGEQISPSPKGDTAKCEFCGKTDLRSKFKRSKRFCSTACAKRYNVGCSKRIGLFKNPDESPSKRLREDEDAEEAETAPQLMAVEPQEVGTVEMEVDEGTVEADGSTNLNSPKTQRVDILKWTVKDVVEFIQNLPGCKEYAEDFALQEIDGQALMLLKADHLMSAMSMKLGPALKICAKIEQMRGDRKEA</sequence>
<dbReference type="PROSITE" id="PS50105">
    <property type="entry name" value="SAM_DOMAIN"/>
    <property type="match status" value="1"/>
</dbReference>
<dbReference type="GO" id="GO:0035102">
    <property type="term" value="C:PRC1 complex"/>
    <property type="evidence" value="ECO:0007669"/>
    <property type="project" value="TreeGrafter"/>
</dbReference>
<dbReference type="InterPro" id="IPR012313">
    <property type="entry name" value="Znf_FCS"/>
</dbReference>
<comment type="caution">
    <text evidence="11">The sequence shown here is derived from an EMBL/GenBank/DDBJ whole genome shotgun (WGS) entry which is preliminary data.</text>
</comment>